<dbReference type="SUPFAM" id="SSF88874">
    <property type="entry name" value="Receptor-binding domain of short tail fibre protein gp12"/>
    <property type="match status" value="1"/>
</dbReference>
<sequence>MSNAGNNEIKFLRGMVILWAGDPYDVPDEWTVCDGTQATPDLCDKVVIGSGRGAIRGSGCVGVDLYGSLLNHDDSITAQVLNNAHKDTAERRKTAYQSEYGHNVDSRDGQVRIFLPKSSQVKSSPKKLKSCSQAKSSPSDSRVSHKSSLLSSHPIPQC</sequence>
<dbReference type="EMBL" id="CAJNYU010003233">
    <property type="protein sequence ID" value="CAF3654216.1"/>
    <property type="molecule type" value="Genomic_DNA"/>
</dbReference>
<organism evidence="3 4">
    <name type="scientific">Rotaria socialis</name>
    <dbReference type="NCBI Taxonomy" id="392032"/>
    <lineage>
        <taxon>Eukaryota</taxon>
        <taxon>Metazoa</taxon>
        <taxon>Spiralia</taxon>
        <taxon>Gnathifera</taxon>
        <taxon>Rotifera</taxon>
        <taxon>Eurotatoria</taxon>
        <taxon>Bdelloidea</taxon>
        <taxon>Philodinida</taxon>
        <taxon>Philodinidae</taxon>
        <taxon>Rotaria</taxon>
    </lineage>
</organism>
<dbReference type="Proteomes" id="UP000663869">
    <property type="component" value="Unassembled WGS sequence"/>
</dbReference>
<evidence type="ECO:0000256" key="1">
    <source>
        <dbReference type="SAM" id="MobiDB-lite"/>
    </source>
</evidence>
<comment type="caution">
    <text evidence="3">The sequence shown here is derived from an EMBL/GenBank/DDBJ whole genome shotgun (WGS) entry which is preliminary data.</text>
</comment>
<dbReference type="Proteomes" id="UP000663862">
    <property type="component" value="Unassembled WGS sequence"/>
</dbReference>
<dbReference type="EMBL" id="CAJOBQ010003509">
    <property type="protein sequence ID" value="CAF4608726.1"/>
    <property type="molecule type" value="Genomic_DNA"/>
</dbReference>
<evidence type="ECO:0000313" key="2">
    <source>
        <dbReference type="EMBL" id="CAF3654216.1"/>
    </source>
</evidence>
<evidence type="ECO:0000313" key="3">
    <source>
        <dbReference type="EMBL" id="CAF4608726.1"/>
    </source>
</evidence>
<protein>
    <submittedName>
        <fullName evidence="3">Uncharacterized protein</fullName>
    </submittedName>
</protein>
<proteinExistence type="predicted"/>
<dbReference type="AlphaFoldDB" id="A0A821CEM4"/>
<feature type="compositionally biased region" description="Low complexity" evidence="1">
    <location>
        <begin position="146"/>
        <end position="158"/>
    </location>
</feature>
<gene>
    <name evidence="2" type="ORF">FME351_LOCUS24676</name>
    <name evidence="3" type="ORF">TSG867_LOCUS28296</name>
</gene>
<feature type="region of interest" description="Disordered" evidence="1">
    <location>
        <begin position="119"/>
        <end position="158"/>
    </location>
</feature>
<evidence type="ECO:0000313" key="4">
    <source>
        <dbReference type="Proteomes" id="UP000663862"/>
    </source>
</evidence>
<accession>A0A821CEM4</accession>
<name>A0A821CEM4_9BILA</name>
<reference evidence="3" key="1">
    <citation type="submission" date="2021-02" db="EMBL/GenBank/DDBJ databases">
        <authorList>
            <person name="Nowell W R."/>
        </authorList>
    </citation>
    <scope>NUCLEOTIDE SEQUENCE</scope>
</reference>